<keyword evidence="5 7" id="KW-0472">Membrane</keyword>
<accession>A0A4Q7MUJ7</accession>
<evidence type="ECO:0000256" key="6">
    <source>
        <dbReference type="RuleBase" id="RU000320"/>
    </source>
</evidence>
<dbReference type="Proteomes" id="UP000293874">
    <property type="component" value="Unassembled WGS sequence"/>
</dbReference>
<dbReference type="PANTHER" id="PTHR43507:SF1">
    <property type="entry name" value="NADH-UBIQUINONE OXIDOREDUCTASE CHAIN 4"/>
    <property type="match status" value="1"/>
</dbReference>
<keyword evidence="3 6" id="KW-0812">Transmembrane</keyword>
<dbReference type="GO" id="GO:0016020">
    <property type="term" value="C:membrane"/>
    <property type="evidence" value="ECO:0007669"/>
    <property type="project" value="UniProtKB-SubCell"/>
</dbReference>
<feature type="domain" description="NADH:quinone oxidoreductase/Mrp antiporter transmembrane" evidence="8">
    <location>
        <begin position="122"/>
        <end position="401"/>
    </location>
</feature>
<dbReference type="GO" id="GO:0048039">
    <property type="term" value="F:ubiquinone binding"/>
    <property type="evidence" value="ECO:0007669"/>
    <property type="project" value="TreeGrafter"/>
</dbReference>
<dbReference type="PANTHER" id="PTHR43507">
    <property type="entry name" value="NADH-UBIQUINONE OXIDOREDUCTASE CHAIN 4"/>
    <property type="match status" value="1"/>
</dbReference>
<evidence type="ECO:0000313" key="9">
    <source>
        <dbReference type="EMBL" id="RZS72555.1"/>
    </source>
</evidence>
<protein>
    <submittedName>
        <fullName evidence="9">NADH dehydrogenase subunit M</fullName>
    </submittedName>
</protein>
<feature type="transmembrane region" description="Helical" evidence="7">
    <location>
        <begin position="202"/>
        <end position="223"/>
    </location>
</feature>
<evidence type="ECO:0000256" key="2">
    <source>
        <dbReference type="ARBA" id="ARBA00009025"/>
    </source>
</evidence>
<dbReference type="InterPro" id="IPR003918">
    <property type="entry name" value="NADH_UbQ_OxRdtase"/>
</dbReference>
<feature type="transmembrane region" description="Helical" evidence="7">
    <location>
        <begin position="405"/>
        <end position="425"/>
    </location>
</feature>
<dbReference type="GO" id="GO:0003954">
    <property type="term" value="F:NADH dehydrogenase activity"/>
    <property type="evidence" value="ECO:0007669"/>
    <property type="project" value="TreeGrafter"/>
</dbReference>
<dbReference type="NCBIfam" id="TIGR01972">
    <property type="entry name" value="NDH_I_M"/>
    <property type="match status" value="1"/>
</dbReference>
<keyword evidence="4 7" id="KW-1133">Transmembrane helix</keyword>
<evidence type="ECO:0000256" key="3">
    <source>
        <dbReference type="ARBA" id="ARBA00022692"/>
    </source>
</evidence>
<sequence>MIPVLLIVIPLLSGLATFLIKQEKGAKTWSLFSSLITLVISVLGITVVKDQSALSANLEWLPMLGSSFAVTLDGMGQILCLLTAVAFPMIFGATWNATYKNAKNFYALMLLSQAGLMGVFLAYDALLFYFFWELALIPAYFLCSQWGGEKRIAVTMKFFIYTFVGSLFMLIGIIYVYFHTPGQSFALEDFYKAALSPKEQDWLFWLFFIAFAVKMPIFPLHTWQPDTYEQSPTATTMVLSGVMVKMGLLGVIRWLAPVLPMATWQQGDTVGLLCVIGMIYASILAMQQDDLKRLIAYSSIAHVGLMCLAIFVTSEKGMQGVMIQMFNHGINVIGLWIVVELIERQFKTRKISELGGLAQKAPALAILLVVVALANVALPLTNAFIGEFLLFTGVFTSSVSKMGPVFTAVAALSIILSAVYTLNMIQRVFYGNTNQLTANARDIRPNEKLVLGILVVAILVIGVYPKPFLELTQGTVDAIMSKMIIKHPI</sequence>
<feature type="transmembrane region" description="Helical" evidence="7">
    <location>
        <begin position="29"/>
        <end position="48"/>
    </location>
</feature>
<feature type="transmembrane region" description="Helical" evidence="7">
    <location>
        <begin position="446"/>
        <end position="464"/>
    </location>
</feature>
<feature type="transmembrane region" description="Helical" evidence="7">
    <location>
        <begin position="68"/>
        <end position="93"/>
    </location>
</feature>
<dbReference type="GO" id="GO:0015990">
    <property type="term" value="P:electron transport coupled proton transport"/>
    <property type="evidence" value="ECO:0007669"/>
    <property type="project" value="TreeGrafter"/>
</dbReference>
<dbReference type="GO" id="GO:0012505">
    <property type="term" value="C:endomembrane system"/>
    <property type="evidence" value="ECO:0007669"/>
    <property type="project" value="UniProtKB-SubCell"/>
</dbReference>
<feature type="transmembrane region" description="Helical" evidence="7">
    <location>
        <begin position="294"/>
        <end position="313"/>
    </location>
</feature>
<feature type="transmembrane region" description="Helical" evidence="7">
    <location>
        <begin position="129"/>
        <end position="146"/>
    </location>
</feature>
<dbReference type="RefSeq" id="WP_130542954.1">
    <property type="nucleotide sequence ID" value="NZ_CP042431.1"/>
</dbReference>
<comment type="subcellular location">
    <subcellularLocation>
        <location evidence="1">Endomembrane system</location>
        <topology evidence="1">Multi-pass membrane protein</topology>
    </subcellularLocation>
    <subcellularLocation>
        <location evidence="6">Membrane</location>
        <topology evidence="6">Multi-pass membrane protein</topology>
    </subcellularLocation>
</comment>
<evidence type="ECO:0000256" key="7">
    <source>
        <dbReference type="SAM" id="Phobius"/>
    </source>
</evidence>
<evidence type="ECO:0000256" key="5">
    <source>
        <dbReference type="ARBA" id="ARBA00023136"/>
    </source>
</evidence>
<evidence type="ECO:0000313" key="10">
    <source>
        <dbReference type="Proteomes" id="UP000293874"/>
    </source>
</evidence>
<dbReference type="OrthoDB" id="9811718at2"/>
<proteinExistence type="inferred from homology"/>
<comment type="caution">
    <text evidence="9">The sequence shown here is derived from an EMBL/GenBank/DDBJ whole genome shotgun (WGS) entry which is preliminary data.</text>
</comment>
<name>A0A4Q7MUJ7_9BACT</name>
<feature type="transmembrane region" description="Helical" evidence="7">
    <location>
        <begin position="363"/>
        <end position="385"/>
    </location>
</feature>
<comment type="similarity">
    <text evidence="2">Belongs to the complex I subunit 4 family.</text>
</comment>
<dbReference type="EMBL" id="SGXA01000002">
    <property type="protein sequence ID" value="RZS72555.1"/>
    <property type="molecule type" value="Genomic_DNA"/>
</dbReference>
<feature type="transmembrane region" description="Helical" evidence="7">
    <location>
        <begin position="268"/>
        <end position="287"/>
    </location>
</feature>
<feature type="transmembrane region" description="Helical" evidence="7">
    <location>
        <begin position="158"/>
        <end position="178"/>
    </location>
</feature>
<organism evidence="9 10">
    <name type="scientific">Pseudobacter ginsenosidimutans</name>
    <dbReference type="NCBI Taxonomy" id="661488"/>
    <lineage>
        <taxon>Bacteria</taxon>
        <taxon>Pseudomonadati</taxon>
        <taxon>Bacteroidota</taxon>
        <taxon>Chitinophagia</taxon>
        <taxon>Chitinophagales</taxon>
        <taxon>Chitinophagaceae</taxon>
        <taxon>Pseudobacter</taxon>
    </lineage>
</organism>
<feature type="transmembrane region" description="Helical" evidence="7">
    <location>
        <begin position="235"/>
        <end position="256"/>
    </location>
</feature>
<evidence type="ECO:0000259" key="8">
    <source>
        <dbReference type="Pfam" id="PF00361"/>
    </source>
</evidence>
<evidence type="ECO:0000256" key="1">
    <source>
        <dbReference type="ARBA" id="ARBA00004127"/>
    </source>
</evidence>
<feature type="transmembrane region" description="Helical" evidence="7">
    <location>
        <begin position="6"/>
        <end position="22"/>
    </location>
</feature>
<feature type="transmembrane region" description="Helical" evidence="7">
    <location>
        <begin position="325"/>
        <end position="342"/>
    </location>
</feature>
<gene>
    <name evidence="9" type="ORF">EV199_4476</name>
</gene>
<dbReference type="PRINTS" id="PR01437">
    <property type="entry name" value="NUOXDRDTASE4"/>
</dbReference>
<evidence type="ECO:0000256" key="4">
    <source>
        <dbReference type="ARBA" id="ARBA00022989"/>
    </source>
</evidence>
<feature type="transmembrane region" description="Helical" evidence="7">
    <location>
        <begin position="105"/>
        <end position="123"/>
    </location>
</feature>
<dbReference type="GO" id="GO:0008137">
    <property type="term" value="F:NADH dehydrogenase (ubiquinone) activity"/>
    <property type="evidence" value="ECO:0007669"/>
    <property type="project" value="InterPro"/>
</dbReference>
<dbReference type="InterPro" id="IPR010227">
    <property type="entry name" value="NADH_Q_OxRdtase_chainM/4"/>
</dbReference>
<dbReference type="GO" id="GO:0042773">
    <property type="term" value="P:ATP synthesis coupled electron transport"/>
    <property type="evidence" value="ECO:0007669"/>
    <property type="project" value="InterPro"/>
</dbReference>
<dbReference type="InterPro" id="IPR001750">
    <property type="entry name" value="ND/Mrp_TM"/>
</dbReference>
<reference evidence="9 10" key="1">
    <citation type="submission" date="2019-02" db="EMBL/GenBank/DDBJ databases">
        <title>Genomic Encyclopedia of Type Strains, Phase IV (KMG-IV): sequencing the most valuable type-strain genomes for metagenomic binning, comparative biology and taxonomic classification.</title>
        <authorList>
            <person name="Goeker M."/>
        </authorList>
    </citation>
    <scope>NUCLEOTIDE SEQUENCE [LARGE SCALE GENOMIC DNA]</scope>
    <source>
        <strain evidence="9 10">DSM 18116</strain>
    </source>
</reference>
<dbReference type="AlphaFoldDB" id="A0A4Q7MUJ7"/>
<dbReference type="Pfam" id="PF00361">
    <property type="entry name" value="Proton_antipo_M"/>
    <property type="match status" value="1"/>
</dbReference>
<keyword evidence="10" id="KW-1185">Reference proteome</keyword>